<dbReference type="PANTHER" id="PTHR23282:SF101">
    <property type="entry name" value="MAM DOMAIN-CONTAINING PROTEIN"/>
    <property type="match status" value="1"/>
</dbReference>
<sequence length="115" mass="13136">SGTYIYTESSRPRAAGDRAKLKSKLQTSLNGNTCFGFYYYMFGKDMGSLSVYVVTETNERYNLWKLEDEQGDQWFHAQLVIPVQINTKYNIYVDAVRGKDVLSDIAIDNLELTEG</sequence>
<reference evidence="2 3" key="1">
    <citation type="journal article" date="2013" name="Nature">
        <title>Insights into bilaterian evolution from three spiralian genomes.</title>
        <authorList>
            <person name="Simakov O."/>
            <person name="Marletaz F."/>
            <person name="Cho S.J."/>
            <person name="Edsinger-Gonzales E."/>
            <person name="Havlak P."/>
            <person name="Hellsten U."/>
            <person name="Kuo D.H."/>
            <person name="Larsson T."/>
            <person name="Lv J."/>
            <person name="Arendt D."/>
            <person name="Savage R."/>
            <person name="Osoegawa K."/>
            <person name="de Jong P."/>
            <person name="Grimwood J."/>
            <person name="Chapman J.A."/>
            <person name="Shapiro H."/>
            <person name="Aerts A."/>
            <person name="Otillar R.P."/>
            <person name="Terry A.Y."/>
            <person name="Boore J.L."/>
            <person name="Grigoriev I.V."/>
            <person name="Lindberg D.R."/>
            <person name="Seaver E.C."/>
            <person name="Weisblat D.A."/>
            <person name="Putnam N.H."/>
            <person name="Rokhsar D.S."/>
        </authorList>
    </citation>
    <scope>NUCLEOTIDE SEQUENCE [LARGE SCALE GENOMIC DNA]</scope>
</reference>
<dbReference type="OrthoDB" id="6139162at2759"/>
<dbReference type="RefSeq" id="XP_009059762.1">
    <property type="nucleotide sequence ID" value="XM_009061514.1"/>
</dbReference>
<dbReference type="GeneID" id="20252307"/>
<feature type="non-terminal residue" evidence="2">
    <location>
        <position position="1"/>
    </location>
</feature>
<accession>V3ZYG2</accession>
<dbReference type="Gene3D" id="2.60.120.200">
    <property type="match status" value="1"/>
</dbReference>
<keyword evidence="3" id="KW-1185">Reference proteome</keyword>
<evidence type="ECO:0000259" key="1">
    <source>
        <dbReference type="PROSITE" id="PS50060"/>
    </source>
</evidence>
<dbReference type="HOGENOM" id="CLU_098682_1_0_1"/>
<evidence type="ECO:0000313" key="2">
    <source>
        <dbReference type="EMBL" id="ESO89417.1"/>
    </source>
</evidence>
<dbReference type="Pfam" id="PF00629">
    <property type="entry name" value="MAM"/>
    <property type="match status" value="1"/>
</dbReference>
<organism evidence="2 3">
    <name type="scientific">Lottia gigantea</name>
    <name type="common">Giant owl limpet</name>
    <dbReference type="NCBI Taxonomy" id="225164"/>
    <lineage>
        <taxon>Eukaryota</taxon>
        <taxon>Metazoa</taxon>
        <taxon>Spiralia</taxon>
        <taxon>Lophotrochozoa</taxon>
        <taxon>Mollusca</taxon>
        <taxon>Gastropoda</taxon>
        <taxon>Patellogastropoda</taxon>
        <taxon>Lottioidea</taxon>
        <taxon>Lottiidae</taxon>
        <taxon>Lottia</taxon>
    </lineage>
</organism>
<dbReference type="EMBL" id="KB202591">
    <property type="protein sequence ID" value="ESO89417.1"/>
    <property type="molecule type" value="Genomic_DNA"/>
</dbReference>
<dbReference type="Proteomes" id="UP000030746">
    <property type="component" value="Unassembled WGS sequence"/>
</dbReference>
<dbReference type="InterPro" id="IPR000998">
    <property type="entry name" value="MAM_dom"/>
</dbReference>
<dbReference type="InterPro" id="IPR051560">
    <property type="entry name" value="MAM_domain-containing"/>
</dbReference>
<proteinExistence type="predicted"/>
<dbReference type="InterPro" id="IPR013320">
    <property type="entry name" value="ConA-like_dom_sf"/>
</dbReference>
<dbReference type="SUPFAM" id="SSF49899">
    <property type="entry name" value="Concanavalin A-like lectins/glucanases"/>
    <property type="match status" value="1"/>
</dbReference>
<protein>
    <recommendedName>
        <fullName evidence="1">MAM domain-containing protein</fullName>
    </recommendedName>
</protein>
<dbReference type="PANTHER" id="PTHR23282">
    <property type="entry name" value="APICAL ENDOSOMAL GLYCOPROTEIN PRECURSOR"/>
    <property type="match status" value="1"/>
</dbReference>
<dbReference type="SMART" id="SM00137">
    <property type="entry name" value="MAM"/>
    <property type="match status" value="1"/>
</dbReference>
<dbReference type="CDD" id="cd06263">
    <property type="entry name" value="MAM"/>
    <property type="match status" value="1"/>
</dbReference>
<dbReference type="OMA" id="CTNARDE"/>
<gene>
    <name evidence="2" type="ORF">LOTGIDRAFT_77902</name>
</gene>
<dbReference type="AlphaFoldDB" id="V3ZYG2"/>
<dbReference type="GO" id="GO:0016020">
    <property type="term" value="C:membrane"/>
    <property type="evidence" value="ECO:0007669"/>
    <property type="project" value="InterPro"/>
</dbReference>
<evidence type="ECO:0000313" key="3">
    <source>
        <dbReference type="Proteomes" id="UP000030746"/>
    </source>
</evidence>
<dbReference type="STRING" id="225164.V3ZYG2"/>
<dbReference type="KEGG" id="lgi:LOTGIDRAFT_77902"/>
<dbReference type="CTD" id="20252307"/>
<name>V3ZYG2_LOTGI</name>
<dbReference type="PROSITE" id="PS50060">
    <property type="entry name" value="MAM_2"/>
    <property type="match status" value="1"/>
</dbReference>
<feature type="domain" description="MAM" evidence="1">
    <location>
        <begin position="1"/>
        <end position="115"/>
    </location>
</feature>
<feature type="non-terminal residue" evidence="2">
    <location>
        <position position="115"/>
    </location>
</feature>